<dbReference type="AlphaFoldDB" id="A0A1D6FME2"/>
<dbReference type="GO" id="GO:0004497">
    <property type="term" value="F:monooxygenase activity"/>
    <property type="evidence" value="ECO:0007669"/>
    <property type="project" value="UniProtKB-KW"/>
</dbReference>
<dbReference type="EMBL" id="CM000784">
    <property type="protein sequence ID" value="AQK92838.1"/>
    <property type="molecule type" value="Genomic_DNA"/>
</dbReference>
<proteinExistence type="predicted"/>
<name>A0A1D6FME2_MAIZE</name>
<keyword evidence="1" id="KW-0503">Monooxygenase</keyword>
<accession>A0A1D6FME2</accession>
<gene>
    <name evidence="1" type="ORF">ZEAMMB73_Zm00001d009858</name>
</gene>
<keyword evidence="1" id="KW-0560">Oxidoreductase</keyword>
<evidence type="ECO:0000313" key="1">
    <source>
        <dbReference type="EMBL" id="AQK92838.1"/>
    </source>
</evidence>
<reference evidence="1" key="1">
    <citation type="submission" date="2015-12" db="EMBL/GenBank/DDBJ databases">
        <title>Update maize B73 reference genome by single molecule sequencing technologies.</title>
        <authorList>
            <consortium name="Maize Genome Sequencing Project"/>
            <person name="Ware D."/>
        </authorList>
    </citation>
    <scope>NUCLEOTIDE SEQUENCE</scope>
    <source>
        <tissue evidence="1">Seedling</tissue>
    </source>
</reference>
<organism evidence="1">
    <name type="scientific">Zea mays</name>
    <name type="common">Maize</name>
    <dbReference type="NCBI Taxonomy" id="4577"/>
    <lineage>
        <taxon>Eukaryota</taxon>
        <taxon>Viridiplantae</taxon>
        <taxon>Streptophyta</taxon>
        <taxon>Embryophyta</taxon>
        <taxon>Tracheophyta</taxon>
        <taxon>Spermatophyta</taxon>
        <taxon>Magnoliopsida</taxon>
        <taxon>Liliopsida</taxon>
        <taxon>Poales</taxon>
        <taxon>Poaceae</taxon>
        <taxon>PACMAD clade</taxon>
        <taxon>Panicoideae</taxon>
        <taxon>Andropogonodae</taxon>
        <taxon>Andropogoneae</taxon>
        <taxon>Tripsacinae</taxon>
        <taxon>Zea</taxon>
    </lineage>
</organism>
<protein>
    <submittedName>
        <fullName evidence="1">Trans-cinnamate 4-monooxygenase</fullName>
    </submittedName>
</protein>
<sequence>MKHYVFSLFFVCCVFFTKRRCISCS</sequence>